<keyword evidence="2" id="KW-0813">Transport</keyword>
<dbReference type="RefSeq" id="WP_060923234.1">
    <property type="nucleotide sequence ID" value="NZ_CBDRLI010000012.1"/>
</dbReference>
<dbReference type="PIRSF" id="PIRSF002741">
    <property type="entry name" value="MppA"/>
    <property type="match status" value="1"/>
</dbReference>
<dbReference type="PANTHER" id="PTHR30290:SF9">
    <property type="entry name" value="OLIGOPEPTIDE-BINDING PROTEIN APPA"/>
    <property type="match status" value="1"/>
</dbReference>
<proteinExistence type="inferred from homology"/>
<evidence type="ECO:0000256" key="1">
    <source>
        <dbReference type="ARBA" id="ARBA00005695"/>
    </source>
</evidence>
<evidence type="ECO:0000256" key="4">
    <source>
        <dbReference type="SAM" id="SignalP"/>
    </source>
</evidence>
<sequence>MIRNGKRKIALTAVAGASVLVLGLTACGGGGSDDGGGDASSDRALRVWAGSTTPITTNYNPFAPNVLHGALGPIYEPLFFYNKTKDEEPIGLIGESFEYNEDGTQITVKIKPDLKWSDGEPLTAADVAFTFLYEANNPEGNQLVSAEATDDTTVVLTYGIAQYTTEFQRMGSSYILPEHIWKDVDDFANFTNEEPVGSGPYVVDKTTSESYTLVANENYRGADELAIKKVQYIAVDNNQTAQDLVTAGELDWTGMFIPNPDDATANGKIEWINTPQDPTVLYTCSNAELGCTGPQTDVAVRQALNVAVDRATIKDKAFVGLTADVSPAYTLLPRDEKWLTDDAYEVSPQEANVEEAASILEAAGYTKGSSGIYEKDGAPVELSLISVDGWTDYNDAAKLIAEQAEAAGIKITASTVQWQEFVDARQSGEFQLIVGGVVGTTIADPFQIYRDWFGGTEVQSTSPVGTEIPPGRWNFSRYNNPTVDAAIQQAISTEDEAERKELYATIQDAIVNDVPYIPLVINATQTFYNTKDYTGWPTEENLYAFPPSWGAIAAGYVLTQIKPAG</sequence>
<dbReference type="Gene3D" id="3.10.105.10">
    <property type="entry name" value="Dipeptide-binding Protein, Domain 3"/>
    <property type="match status" value="1"/>
</dbReference>
<evidence type="ECO:0000313" key="6">
    <source>
        <dbReference type="EMBL" id="SDS95927.1"/>
    </source>
</evidence>
<keyword evidence="3 4" id="KW-0732">Signal</keyword>
<dbReference type="PROSITE" id="PS51257">
    <property type="entry name" value="PROKAR_LIPOPROTEIN"/>
    <property type="match status" value="1"/>
</dbReference>
<dbReference type="EMBL" id="LT629770">
    <property type="protein sequence ID" value="SDS95927.1"/>
    <property type="molecule type" value="Genomic_DNA"/>
</dbReference>
<dbReference type="GO" id="GO:0042597">
    <property type="term" value="C:periplasmic space"/>
    <property type="evidence" value="ECO:0007669"/>
    <property type="project" value="UniProtKB-ARBA"/>
</dbReference>
<dbReference type="Pfam" id="PF00496">
    <property type="entry name" value="SBP_bac_5"/>
    <property type="match status" value="1"/>
</dbReference>
<evidence type="ECO:0000256" key="2">
    <source>
        <dbReference type="ARBA" id="ARBA00022448"/>
    </source>
</evidence>
<dbReference type="Gene3D" id="3.40.190.10">
    <property type="entry name" value="Periplasmic binding protein-like II"/>
    <property type="match status" value="1"/>
</dbReference>
<dbReference type="CDD" id="cd08509">
    <property type="entry name" value="PBP2_TmCBP_oligosaccharides_like"/>
    <property type="match status" value="1"/>
</dbReference>
<accession>A0A1H1WF96</accession>
<feature type="signal peptide" evidence="4">
    <location>
        <begin position="1"/>
        <end position="26"/>
    </location>
</feature>
<evidence type="ECO:0000256" key="3">
    <source>
        <dbReference type="ARBA" id="ARBA00022729"/>
    </source>
</evidence>
<dbReference type="GO" id="GO:0043190">
    <property type="term" value="C:ATP-binding cassette (ABC) transporter complex"/>
    <property type="evidence" value="ECO:0007669"/>
    <property type="project" value="InterPro"/>
</dbReference>
<dbReference type="GO" id="GO:0015833">
    <property type="term" value="P:peptide transport"/>
    <property type="evidence" value="ECO:0007669"/>
    <property type="project" value="TreeGrafter"/>
</dbReference>
<dbReference type="Gene3D" id="3.90.76.10">
    <property type="entry name" value="Dipeptide-binding Protein, Domain 1"/>
    <property type="match status" value="1"/>
</dbReference>
<dbReference type="AlphaFoldDB" id="A0A1H1WF96"/>
<feature type="domain" description="Solute-binding protein family 5" evidence="5">
    <location>
        <begin position="89"/>
        <end position="457"/>
    </location>
</feature>
<dbReference type="InterPro" id="IPR000914">
    <property type="entry name" value="SBP_5_dom"/>
</dbReference>
<feature type="chain" id="PRO_5038923829" evidence="4">
    <location>
        <begin position="27"/>
        <end position="565"/>
    </location>
</feature>
<dbReference type="Proteomes" id="UP000182126">
    <property type="component" value="Chromosome I"/>
</dbReference>
<dbReference type="GeneID" id="36300799"/>
<dbReference type="PANTHER" id="PTHR30290">
    <property type="entry name" value="PERIPLASMIC BINDING COMPONENT OF ABC TRANSPORTER"/>
    <property type="match status" value="1"/>
</dbReference>
<dbReference type="SUPFAM" id="SSF53850">
    <property type="entry name" value="Periplasmic binding protein-like II"/>
    <property type="match status" value="1"/>
</dbReference>
<dbReference type="InterPro" id="IPR039424">
    <property type="entry name" value="SBP_5"/>
</dbReference>
<organism evidence="6 7">
    <name type="scientific">Microbacterium paraoxydans</name>
    <dbReference type="NCBI Taxonomy" id="199592"/>
    <lineage>
        <taxon>Bacteria</taxon>
        <taxon>Bacillati</taxon>
        <taxon>Actinomycetota</taxon>
        <taxon>Actinomycetes</taxon>
        <taxon>Micrococcales</taxon>
        <taxon>Microbacteriaceae</taxon>
        <taxon>Microbacterium</taxon>
    </lineage>
</organism>
<name>A0A1H1WF96_9MICO</name>
<dbReference type="InterPro" id="IPR030678">
    <property type="entry name" value="Peptide/Ni-bd"/>
</dbReference>
<reference evidence="6 7" key="1">
    <citation type="submission" date="2016-10" db="EMBL/GenBank/DDBJ databases">
        <authorList>
            <person name="de Groot N.N."/>
        </authorList>
    </citation>
    <scope>NUCLEOTIDE SEQUENCE [LARGE SCALE GENOMIC DNA]</scope>
    <source>
        <strain evidence="6 7">DSM 15019</strain>
    </source>
</reference>
<comment type="similarity">
    <text evidence="1">Belongs to the bacterial solute-binding protein 5 family.</text>
</comment>
<evidence type="ECO:0000259" key="5">
    <source>
        <dbReference type="Pfam" id="PF00496"/>
    </source>
</evidence>
<gene>
    <name evidence="6" type="ORF">SAMN04489809_3127</name>
</gene>
<protein>
    <submittedName>
        <fullName evidence="6">Peptide/nickel transport system substrate-binding protein</fullName>
    </submittedName>
</protein>
<dbReference type="GO" id="GO:1904680">
    <property type="term" value="F:peptide transmembrane transporter activity"/>
    <property type="evidence" value="ECO:0007669"/>
    <property type="project" value="TreeGrafter"/>
</dbReference>
<evidence type="ECO:0000313" key="7">
    <source>
        <dbReference type="Proteomes" id="UP000182126"/>
    </source>
</evidence>